<comment type="function">
    <text evidence="6">Catalyzes the GTP-dependent phosphorylation of 5-hydroxy-L-lysine.</text>
</comment>
<keyword evidence="3" id="KW-0808">Transferase</keyword>
<evidence type="ECO:0000256" key="4">
    <source>
        <dbReference type="ARBA" id="ARBA00022777"/>
    </source>
</evidence>
<evidence type="ECO:0000259" key="9">
    <source>
        <dbReference type="Pfam" id="PF01636"/>
    </source>
</evidence>
<proteinExistence type="predicted"/>
<feature type="domain" description="Aminoglycoside phosphotransferase" evidence="9">
    <location>
        <begin position="53"/>
        <end position="266"/>
    </location>
</feature>
<evidence type="ECO:0000256" key="3">
    <source>
        <dbReference type="ARBA" id="ARBA00022679"/>
    </source>
</evidence>
<dbReference type="InterPro" id="IPR011009">
    <property type="entry name" value="Kinase-like_dom_sf"/>
</dbReference>
<evidence type="ECO:0000313" key="10">
    <source>
        <dbReference type="EMBL" id="KTS96673.1"/>
    </source>
</evidence>
<dbReference type="Gene3D" id="3.90.1200.10">
    <property type="match status" value="1"/>
</dbReference>
<dbReference type="GO" id="GO:0047992">
    <property type="term" value="F:hydroxylysine kinase activity"/>
    <property type="evidence" value="ECO:0007669"/>
    <property type="project" value="UniProtKB-EC"/>
</dbReference>
<organism evidence="10 11">
    <name type="scientific">Pantoea stewartii</name>
    <dbReference type="NCBI Taxonomy" id="66269"/>
    <lineage>
        <taxon>Bacteria</taxon>
        <taxon>Pseudomonadati</taxon>
        <taxon>Pseudomonadota</taxon>
        <taxon>Gammaproteobacteria</taxon>
        <taxon>Enterobacterales</taxon>
        <taxon>Erwiniaceae</taxon>
        <taxon>Pantoea</taxon>
    </lineage>
</organism>
<dbReference type="EC" id="2.7.1.81" evidence="7"/>
<comment type="subcellular location">
    <subcellularLocation>
        <location evidence="1">Cytoplasm</location>
    </subcellularLocation>
</comment>
<dbReference type="InterPro" id="IPR050249">
    <property type="entry name" value="Pseudomonas-type_ThrB"/>
</dbReference>
<keyword evidence="2" id="KW-0963">Cytoplasm</keyword>
<protein>
    <recommendedName>
        <fullName evidence="8">Hydroxylysine kinase</fullName>
        <ecNumber evidence="7">2.7.1.81</ecNumber>
    </recommendedName>
</protein>
<evidence type="ECO:0000256" key="8">
    <source>
        <dbReference type="ARBA" id="ARBA00040505"/>
    </source>
</evidence>
<evidence type="ECO:0000313" key="11">
    <source>
        <dbReference type="Proteomes" id="UP000072520"/>
    </source>
</evidence>
<evidence type="ECO:0000256" key="6">
    <source>
        <dbReference type="ARBA" id="ARBA00037368"/>
    </source>
</evidence>
<dbReference type="PANTHER" id="PTHR21064">
    <property type="entry name" value="AMINOGLYCOSIDE PHOSPHOTRANSFERASE DOMAIN-CONTAINING PROTEIN-RELATED"/>
    <property type="match status" value="1"/>
</dbReference>
<evidence type="ECO:0000256" key="1">
    <source>
        <dbReference type="ARBA" id="ARBA00004496"/>
    </source>
</evidence>
<evidence type="ECO:0000256" key="7">
    <source>
        <dbReference type="ARBA" id="ARBA00038873"/>
    </source>
</evidence>
<dbReference type="Proteomes" id="UP000072520">
    <property type="component" value="Unassembled WGS sequence"/>
</dbReference>
<comment type="catalytic activity">
    <reaction evidence="5">
        <text>(5R)-5-hydroxy-L-lysine + GTP = (5R)-5-phosphooxy-L-lysine + GDP + H(+)</text>
        <dbReference type="Rhea" id="RHEA:19049"/>
        <dbReference type="ChEBI" id="CHEBI:15378"/>
        <dbReference type="ChEBI" id="CHEBI:37565"/>
        <dbReference type="ChEBI" id="CHEBI:57882"/>
        <dbReference type="ChEBI" id="CHEBI:58189"/>
        <dbReference type="ChEBI" id="CHEBI:58357"/>
        <dbReference type="EC" id="2.7.1.81"/>
    </reaction>
</comment>
<dbReference type="GO" id="GO:0005737">
    <property type="term" value="C:cytoplasm"/>
    <property type="evidence" value="ECO:0007669"/>
    <property type="project" value="UniProtKB-SubCell"/>
</dbReference>
<comment type="caution">
    <text evidence="10">The sequence shown here is derived from an EMBL/GenBank/DDBJ whole genome shotgun (WGS) entry which is preliminary data.</text>
</comment>
<dbReference type="InterPro" id="IPR002575">
    <property type="entry name" value="Aminoglycoside_PTrfase"/>
</dbReference>
<dbReference type="Pfam" id="PF01636">
    <property type="entry name" value="APH"/>
    <property type="match status" value="1"/>
</dbReference>
<sequence length="353" mass="40162">MAQSYDVRLHVSMITSVDASSPQRIEDFVRRNYGWEARAHRLASERDELFCLEDASGKRGILRLANPADCPETTDLQVQALQWIALQAPDLPVPRIIKSRTGQTVLLSQTLDAQSGTPPRLTWLSTWLDGVPLRTLPHSEAQFFNIGVMLARLGHVLKDFRHDGAFRPLNWDLSHIADCQVFLPGHCPDKKWKAVYQFFDNIDTRIVGPIRNFSKQIIHADMNPHNFVMSPHEPASISGIFDFGDMTHTARVNDIAIAASYHLSGENPFDHIIPLVQGYHSVFPLERGEIDMLYDLIIARLCMTIVITEYRARLYPENRKYILKNTHSAWLGLSRLITIDFLSARRILRAACN</sequence>
<evidence type="ECO:0000256" key="2">
    <source>
        <dbReference type="ARBA" id="ARBA00022490"/>
    </source>
</evidence>
<accession>A0AB34VGW2</accession>
<gene>
    <name evidence="10" type="ORF">RSA13_13685</name>
</gene>
<dbReference type="AlphaFoldDB" id="A0AB34VGW2"/>
<name>A0AB34VGW2_9GAMM</name>
<reference evidence="10 11" key="1">
    <citation type="journal article" date="2016" name="Front. Microbiol.">
        <title>Genomic Resource of Rice Seed Associated Bacteria.</title>
        <authorList>
            <person name="Midha S."/>
            <person name="Bansal K."/>
            <person name="Sharma S."/>
            <person name="Kumar N."/>
            <person name="Patil P.P."/>
            <person name="Chaudhry V."/>
            <person name="Patil P.B."/>
        </authorList>
    </citation>
    <scope>NUCLEOTIDE SEQUENCE [LARGE SCALE GENOMIC DNA]</scope>
    <source>
        <strain evidence="10 11">RSA13</strain>
    </source>
</reference>
<dbReference type="PANTHER" id="PTHR21064:SF1">
    <property type="entry name" value="HYDROXYLYSINE KINASE"/>
    <property type="match status" value="1"/>
</dbReference>
<dbReference type="EMBL" id="LDSI01000018">
    <property type="protein sequence ID" value="KTS96673.1"/>
    <property type="molecule type" value="Genomic_DNA"/>
</dbReference>
<keyword evidence="4" id="KW-0418">Kinase</keyword>
<evidence type="ECO:0000256" key="5">
    <source>
        <dbReference type="ARBA" id="ARBA00036820"/>
    </source>
</evidence>
<dbReference type="RefSeq" id="WP_058708844.1">
    <property type="nucleotide sequence ID" value="NZ_LDSI01000018.1"/>
</dbReference>
<dbReference type="SUPFAM" id="SSF56112">
    <property type="entry name" value="Protein kinase-like (PK-like)"/>
    <property type="match status" value="1"/>
</dbReference>